<evidence type="ECO:0000313" key="1">
    <source>
        <dbReference type="EMBL" id="MDR5906961.1"/>
    </source>
</evidence>
<dbReference type="EMBL" id="JARWAM010000013">
    <property type="protein sequence ID" value="MDR5906961.1"/>
    <property type="molecule type" value="Genomic_DNA"/>
</dbReference>
<gene>
    <name evidence="1" type="ORF">QC821_16900</name>
</gene>
<organism evidence="1 2">
    <name type="scientific">Franzmannia qiaohouensis</name>
    <dbReference type="NCBI Taxonomy" id="1329370"/>
    <lineage>
        <taxon>Bacteria</taxon>
        <taxon>Pseudomonadati</taxon>
        <taxon>Pseudomonadota</taxon>
        <taxon>Gammaproteobacteria</taxon>
        <taxon>Oceanospirillales</taxon>
        <taxon>Halomonadaceae</taxon>
        <taxon>Franzmannia</taxon>
    </lineage>
</organism>
<evidence type="ECO:0008006" key="3">
    <source>
        <dbReference type="Google" id="ProtNLM"/>
    </source>
</evidence>
<proteinExistence type="predicted"/>
<evidence type="ECO:0000313" key="2">
    <source>
        <dbReference type="Proteomes" id="UP001251374"/>
    </source>
</evidence>
<dbReference type="Proteomes" id="UP001251374">
    <property type="component" value="Unassembled WGS sequence"/>
</dbReference>
<reference evidence="1 2" key="1">
    <citation type="submission" date="2023-04" db="EMBL/GenBank/DDBJ databases">
        <title>A long-awaited taxogenomic arrangement of the family Halomonadaceae.</title>
        <authorList>
            <person name="De La Haba R."/>
            <person name="Chuvochina M."/>
            <person name="Wittouck S."/>
            <person name="Arahal D.R."/>
            <person name="Sanchez-Porro C."/>
            <person name="Hugenholtz P."/>
            <person name="Ventosa A."/>
        </authorList>
    </citation>
    <scope>NUCLEOTIDE SEQUENCE [LARGE SCALE GENOMIC DNA]</scope>
    <source>
        <strain evidence="1 2">DSM 26770</strain>
    </source>
</reference>
<dbReference type="PROSITE" id="PS51257">
    <property type="entry name" value="PROKAR_LIPOPROTEIN"/>
    <property type="match status" value="1"/>
</dbReference>
<sequence length="210" mass="24221">MNLLKLVISLSVAMGLAACVPFSVYQVAQFGQGTFSARPDRFLVDPENYPKFKLVGESREGPVMGGYNSLGHSSPALEEDDAWFVRYRIGNRFLMDSVDFSERHKQMRCDTYIGRTSQRTIDRCRQRDEGDFLLMMYVKSSGEAYGWQHIKNYERSVDKTSFFHIDDTGDWSGQPWFECVARCDKLERMQREEQEYPDPYGGPGQGRISF</sequence>
<comment type="caution">
    <text evidence="1">The sequence shown here is derived from an EMBL/GenBank/DDBJ whole genome shotgun (WGS) entry which is preliminary data.</text>
</comment>
<name>A0ABU1HHK7_9GAMM</name>
<keyword evidence="2" id="KW-1185">Reference proteome</keyword>
<accession>A0ABU1HHK7</accession>
<dbReference type="RefSeq" id="WP_309723961.1">
    <property type="nucleotide sequence ID" value="NZ_JARWAM010000013.1"/>
</dbReference>
<protein>
    <recommendedName>
        <fullName evidence="3">Lipoprotein</fullName>
    </recommendedName>
</protein>